<feature type="region of interest" description="Disordered" evidence="4">
    <location>
        <begin position="294"/>
        <end position="355"/>
    </location>
</feature>
<feature type="domain" description="NADP-dependent oxidoreductase" evidence="5">
    <location>
        <begin position="609"/>
        <end position="913"/>
    </location>
</feature>
<dbReference type="GO" id="GO:0016491">
    <property type="term" value="F:oxidoreductase activity"/>
    <property type="evidence" value="ECO:0007669"/>
    <property type="project" value="UniProtKB-KW"/>
</dbReference>
<dbReference type="GeneID" id="62198495"/>
<dbReference type="InterPro" id="IPR032675">
    <property type="entry name" value="LRR_dom_sf"/>
</dbReference>
<feature type="compositionally biased region" description="Basic and acidic residues" evidence="4">
    <location>
        <begin position="14"/>
        <end position="31"/>
    </location>
</feature>
<protein>
    <recommendedName>
        <fullName evidence="5">NADP-dependent oxidoreductase domain-containing protein</fullName>
    </recommendedName>
</protein>
<proteinExistence type="inferred from homology"/>
<dbReference type="EMBL" id="JAAABM010000001">
    <property type="protein sequence ID" value="KAF7681294.1"/>
    <property type="molecule type" value="Genomic_DNA"/>
</dbReference>
<comment type="similarity">
    <text evidence="3">Belongs to the aldo/keto reductase family. Aldo/keto reductase 2 subfamily.</text>
</comment>
<evidence type="ECO:0000256" key="3">
    <source>
        <dbReference type="ARBA" id="ARBA00038157"/>
    </source>
</evidence>
<dbReference type="Pfam" id="PF11905">
    <property type="entry name" value="DUF3425"/>
    <property type="match status" value="1"/>
</dbReference>
<dbReference type="InterPro" id="IPR021833">
    <property type="entry name" value="DUF3425"/>
</dbReference>
<keyword evidence="1" id="KW-0521">NADP</keyword>
<dbReference type="PANTHER" id="PTHR43364:SF7">
    <property type="entry name" value="NADP-DEPENDENT OXIDOREDUCTASE DOMAIN-CONTAINING PROTEIN-RELATED"/>
    <property type="match status" value="1"/>
</dbReference>
<dbReference type="Pfam" id="PF00248">
    <property type="entry name" value="Aldo_ket_red"/>
    <property type="match status" value="1"/>
</dbReference>
<name>A0A8H7EJM2_9PLEO</name>
<reference evidence="6" key="1">
    <citation type="submission" date="2020-01" db="EMBL/GenBank/DDBJ databases">
        <authorList>
            <person name="Feng Z.H.Z."/>
        </authorList>
    </citation>
    <scope>NUCLEOTIDE SEQUENCE</scope>
    <source>
        <strain evidence="6">CBS107.38</strain>
    </source>
</reference>
<gene>
    <name evidence="6" type="ORF">GT037_000270</name>
</gene>
<dbReference type="InterPro" id="IPR036812">
    <property type="entry name" value="NAD(P)_OxRdtase_dom_sf"/>
</dbReference>
<feature type="region of interest" description="Disordered" evidence="4">
    <location>
        <begin position="1"/>
        <end position="73"/>
    </location>
</feature>
<feature type="compositionally biased region" description="Polar residues" evidence="4">
    <location>
        <begin position="336"/>
        <end position="347"/>
    </location>
</feature>
<dbReference type="RefSeq" id="XP_038791173.1">
    <property type="nucleotide sequence ID" value="XM_038925317.1"/>
</dbReference>
<evidence type="ECO:0000256" key="4">
    <source>
        <dbReference type="SAM" id="MobiDB-lite"/>
    </source>
</evidence>
<dbReference type="AlphaFoldDB" id="A0A8H7EJM2"/>
<dbReference type="Proteomes" id="UP000596902">
    <property type="component" value="Unassembled WGS sequence"/>
</dbReference>
<evidence type="ECO:0000256" key="1">
    <source>
        <dbReference type="ARBA" id="ARBA00022857"/>
    </source>
</evidence>
<dbReference type="Gene3D" id="3.80.10.10">
    <property type="entry name" value="Ribonuclease Inhibitor"/>
    <property type="match status" value="1"/>
</dbReference>
<evidence type="ECO:0000259" key="5">
    <source>
        <dbReference type="Pfam" id="PF00248"/>
    </source>
</evidence>
<evidence type="ECO:0000313" key="7">
    <source>
        <dbReference type="Proteomes" id="UP000596902"/>
    </source>
</evidence>
<feature type="compositionally biased region" description="Basic residues" evidence="4">
    <location>
        <begin position="301"/>
        <end position="310"/>
    </location>
</feature>
<dbReference type="InterPro" id="IPR050523">
    <property type="entry name" value="AKR_Detox_Biosynth"/>
</dbReference>
<dbReference type="SUPFAM" id="SSF51430">
    <property type="entry name" value="NAD(P)-linked oxidoreductase"/>
    <property type="match status" value="1"/>
</dbReference>
<comment type="caution">
    <text evidence="6">The sequence shown here is derived from an EMBL/GenBank/DDBJ whole genome shotgun (WGS) entry which is preliminary data.</text>
</comment>
<sequence>MAPLSGSAKKKKQKEKERELQRLKVIEERQAGSDTSPDEEIPATQPYGPWEEPKEKWDARLEAQPPTEKYSEFEKRAKARKGQPIEYQPAAISDEQTLHVDASTKFDSTAKPVQKLVFASGINLDDTLIDVIANADATFRSAVRVFVAGDAERKEAIEITSAGVEKLTKALPQLEVIALHGTSKLTRTAFPTILKNCANIESVTLTVVQGQKSKRIRLNSTLEWLNDKTFVPKLRYLEFRGVYHEAFRREFLEFLTQSRPALEIVFEFDRPARPELRSEKEDWMGVTDPVERRKLQNRLNQRARRNRAQKKNAIIKQPRSVIVPDDTHESDASGREGSTSDASQDGSSEPDGTMMRKSCMAAHPKVKELMQRFSEHAYASYMQGTPALSHLPLLLKYNVASGLARNADLLGVTAQYYDWYGISPLNKQGPLLGLGAGAEWPACLQPTELQSSIEHHPWLDLFPWPKVRDNMLQAFQRTEPVDYEDELCIDVCEYNHLDRRPILIVWGPPEDHRSWEIDPIFLEKWGWLLSGCPEVYEATNYWRGTRGEKPITPQQWHNTIQRSCQLQRLDCCPSRSADDMDPFAPPPKPKTALGWHRVLSPAANVKVSPISLGGISIGNSWSKLFGVSEDAHSLLDTYFDLGGNFVDTSNTYNSEESEKLIGEWMEKRNNRDQMVIATKYGAGYRAYNRENEPLQSNFTGTSAKSMHVSVRDSLRKLKTDYIDILYVHWWDVGGNVEEIMRHLHALVMARQVLYLGVSDTPAWIVVKANEYARRHGLTPFSLYQGRWNAAYRDMEAEIIPMCEDQGLAIVSWASLGGGQLATTSSRKAAEEDPKSGKGFYNASESDIAVSEVLEKMAEKKGVTLQQMALAYLFHQSTHVFPIVGVQTVEHVKAMVPALAISLSKEEIEEIHSAAPFNPLFPQNFIFGGRPYSTRLTAADQANYQMAAWIDAPPKNPGYAPRS</sequence>
<reference evidence="6" key="2">
    <citation type="submission" date="2020-08" db="EMBL/GenBank/DDBJ databases">
        <title>Draft Genome Sequence of Cumin Blight Pathogen Alternaria burnsii.</title>
        <authorList>
            <person name="Feng Z."/>
        </authorList>
    </citation>
    <scope>NUCLEOTIDE SEQUENCE</scope>
    <source>
        <strain evidence="6">CBS107.38</strain>
    </source>
</reference>
<organism evidence="6 7">
    <name type="scientific">Alternaria burnsii</name>
    <dbReference type="NCBI Taxonomy" id="1187904"/>
    <lineage>
        <taxon>Eukaryota</taxon>
        <taxon>Fungi</taxon>
        <taxon>Dikarya</taxon>
        <taxon>Ascomycota</taxon>
        <taxon>Pezizomycotina</taxon>
        <taxon>Dothideomycetes</taxon>
        <taxon>Pleosporomycetidae</taxon>
        <taxon>Pleosporales</taxon>
        <taxon>Pleosporineae</taxon>
        <taxon>Pleosporaceae</taxon>
        <taxon>Alternaria</taxon>
        <taxon>Alternaria sect. Alternaria</taxon>
    </lineage>
</organism>
<accession>A0A8H7EJM2</accession>
<feature type="compositionally biased region" description="Basic and acidic residues" evidence="4">
    <location>
        <begin position="51"/>
        <end position="61"/>
    </location>
</feature>
<keyword evidence="2" id="KW-0560">Oxidoreductase</keyword>
<feature type="compositionally biased region" description="Basic and acidic residues" evidence="4">
    <location>
        <begin position="325"/>
        <end position="334"/>
    </location>
</feature>
<evidence type="ECO:0000256" key="2">
    <source>
        <dbReference type="ARBA" id="ARBA00023002"/>
    </source>
</evidence>
<dbReference type="Gene3D" id="3.20.20.100">
    <property type="entry name" value="NADP-dependent oxidoreductase domain"/>
    <property type="match status" value="1"/>
</dbReference>
<keyword evidence="7" id="KW-1185">Reference proteome</keyword>
<evidence type="ECO:0000313" key="6">
    <source>
        <dbReference type="EMBL" id="KAF7681294.1"/>
    </source>
</evidence>
<dbReference type="PANTHER" id="PTHR43364">
    <property type="entry name" value="NADH-SPECIFIC METHYLGLYOXAL REDUCTASE-RELATED"/>
    <property type="match status" value="1"/>
</dbReference>
<dbReference type="InterPro" id="IPR023210">
    <property type="entry name" value="NADP_OxRdtase_dom"/>
</dbReference>